<dbReference type="InterPro" id="IPR036134">
    <property type="entry name" value="Crypto/Photolyase_FAD-like_sf"/>
</dbReference>
<protein>
    <submittedName>
        <fullName evidence="1">Deoxyribodipyrimidine photolyase-related protein</fullName>
    </submittedName>
</protein>
<reference evidence="1 2" key="1">
    <citation type="submission" date="2016-10" db="EMBL/GenBank/DDBJ databases">
        <authorList>
            <person name="de Groot N.N."/>
        </authorList>
    </citation>
    <scope>NUCLEOTIDE SEQUENCE [LARGE SCALE GENOMIC DNA]</scope>
    <source>
        <strain evidence="1 2">DSM 14858</strain>
    </source>
</reference>
<proteinExistence type="predicted"/>
<dbReference type="InterPro" id="IPR052551">
    <property type="entry name" value="UV-DNA_repair_photolyase"/>
</dbReference>
<keyword evidence="1" id="KW-0456">Lyase</keyword>
<dbReference type="Gene3D" id="1.10.579.10">
    <property type="entry name" value="DNA Cyclobutane Dipyrimidine Photolyase, subunit A, domain 3"/>
    <property type="match status" value="1"/>
</dbReference>
<evidence type="ECO:0000313" key="1">
    <source>
        <dbReference type="EMBL" id="SEL56246.1"/>
    </source>
</evidence>
<name>A0A1H7R7J1_9RHOB</name>
<dbReference type="SUPFAM" id="SSF48173">
    <property type="entry name" value="Cryptochrome/photolyase FAD-binding domain"/>
    <property type="match status" value="1"/>
</dbReference>
<organism evidence="1 2">
    <name type="scientific">Jannaschia helgolandensis</name>
    <dbReference type="NCBI Taxonomy" id="188906"/>
    <lineage>
        <taxon>Bacteria</taxon>
        <taxon>Pseudomonadati</taxon>
        <taxon>Pseudomonadota</taxon>
        <taxon>Alphaproteobacteria</taxon>
        <taxon>Rhodobacterales</taxon>
        <taxon>Roseobacteraceae</taxon>
        <taxon>Jannaschia</taxon>
    </lineage>
</organism>
<evidence type="ECO:0000313" key="2">
    <source>
        <dbReference type="Proteomes" id="UP000199283"/>
    </source>
</evidence>
<dbReference type="AlphaFoldDB" id="A0A1H7R7J1"/>
<dbReference type="Gene3D" id="3.40.50.620">
    <property type="entry name" value="HUPs"/>
    <property type="match status" value="1"/>
</dbReference>
<accession>A0A1H7R7J1</accession>
<dbReference type="EMBL" id="FNZQ01000006">
    <property type="protein sequence ID" value="SEL56246.1"/>
    <property type="molecule type" value="Genomic_DNA"/>
</dbReference>
<keyword evidence="2" id="KW-1185">Reference proteome</keyword>
<dbReference type="Proteomes" id="UP000199283">
    <property type="component" value="Unassembled WGS sequence"/>
</dbReference>
<dbReference type="InterPro" id="IPR007357">
    <property type="entry name" value="PhrB-like"/>
</dbReference>
<dbReference type="PANTHER" id="PTHR38657">
    <property type="entry name" value="SLR1343 PROTEIN"/>
    <property type="match status" value="1"/>
</dbReference>
<dbReference type="STRING" id="188906.SAMN04488526_2972"/>
<dbReference type="GO" id="GO:0016829">
    <property type="term" value="F:lyase activity"/>
    <property type="evidence" value="ECO:0007669"/>
    <property type="project" value="UniProtKB-KW"/>
</dbReference>
<sequence>MRANALSGELRLILILGDQLSDDLSALREGDADRDVIVMAEVQAETDYVPHHPKKIAFLFSAMRKHAAHLRKQGWTVRYATLDDPDNTQSIPGEMLRAAEATGATEAIGTEPGEFRLISALEDAPIPVHLFPDDRFLCSHAEFEGWAEGRKELRMEWFYREMRRKTGLMMEGDRPAGGKWNYDHDNRKRAPRGLTVPGPLRHEPDRITRDVIEMVRNRFGDRYGSVNDFWFGTSRDMALESLGHFVQHSLPTFGDYQDAMVTGEPFLFHALLSPYLNAGLLGWREVCDAAQAAWMAGDVPINAAEGFIRQIIGWREYIRGIYFREGPDYTSRNALGADRDLPEFYWTGDTDMRCLSETIGTTMAEAYAHHIQRLMVTGNFAILAGLDPAQVHEWYLVVYADAYEWVEAPNVIGMSQFADGGVVASKPYVSGGNYINRMSDYCKTCAYVVEQKSGEGTCPFNLLYWGFLDRHRDRFQGNPRMAQMYRTWDRMDADHRQTVLTEASDILRKLDAGDRI</sequence>
<dbReference type="OrthoDB" id="5288100at2"/>
<dbReference type="PANTHER" id="PTHR38657:SF1">
    <property type="entry name" value="SLR1343 PROTEIN"/>
    <property type="match status" value="1"/>
</dbReference>
<dbReference type="Pfam" id="PF04244">
    <property type="entry name" value="DPRP"/>
    <property type="match status" value="1"/>
</dbReference>
<gene>
    <name evidence="1" type="ORF">SAMN04488526_2972</name>
</gene>
<dbReference type="Gene3D" id="1.10.10.1710">
    <property type="entry name" value="Deoxyribodipyrimidine photolyase-related"/>
    <property type="match status" value="1"/>
</dbReference>
<dbReference type="InterPro" id="IPR014729">
    <property type="entry name" value="Rossmann-like_a/b/a_fold"/>
</dbReference>
<dbReference type="Gene3D" id="1.25.40.80">
    <property type="match status" value="1"/>
</dbReference>